<dbReference type="InterPro" id="IPR005119">
    <property type="entry name" value="LysR_subst-bd"/>
</dbReference>
<keyword evidence="4" id="KW-0804">Transcription</keyword>
<dbReference type="Gene3D" id="3.40.190.290">
    <property type="match status" value="1"/>
</dbReference>
<dbReference type="InterPro" id="IPR000847">
    <property type="entry name" value="LysR_HTH_N"/>
</dbReference>
<dbReference type="PANTHER" id="PTHR30126">
    <property type="entry name" value="HTH-TYPE TRANSCRIPTIONAL REGULATOR"/>
    <property type="match status" value="1"/>
</dbReference>
<dbReference type="AlphaFoldDB" id="A0A370DMS7"/>
<evidence type="ECO:0000256" key="1">
    <source>
        <dbReference type="ARBA" id="ARBA00009437"/>
    </source>
</evidence>
<evidence type="ECO:0000313" key="7">
    <source>
        <dbReference type="Proteomes" id="UP000254266"/>
    </source>
</evidence>
<dbReference type="SUPFAM" id="SSF53850">
    <property type="entry name" value="Periplasmic binding protein-like II"/>
    <property type="match status" value="1"/>
</dbReference>
<keyword evidence="7" id="KW-1185">Reference proteome</keyword>
<evidence type="ECO:0000256" key="4">
    <source>
        <dbReference type="ARBA" id="ARBA00023163"/>
    </source>
</evidence>
<evidence type="ECO:0000313" key="6">
    <source>
        <dbReference type="EMBL" id="RDH85684.1"/>
    </source>
</evidence>
<name>A0A370DMS7_9GAMM</name>
<dbReference type="CDD" id="cd08419">
    <property type="entry name" value="PBP2_CbbR_RubisCO_like"/>
    <property type="match status" value="1"/>
</dbReference>
<comment type="similarity">
    <text evidence="1">Belongs to the LysR transcriptional regulatory family.</text>
</comment>
<reference evidence="6 7" key="1">
    <citation type="journal article" date="2018" name="ISME J.">
        <title>Endosymbiont genomes yield clues of tubeworm success.</title>
        <authorList>
            <person name="Li Y."/>
            <person name="Liles M.R."/>
            <person name="Halanych K.M."/>
        </authorList>
    </citation>
    <scope>NUCLEOTIDE SEQUENCE [LARGE SCALE GENOMIC DNA]</scope>
    <source>
        <strain evidence="6">A1464</strain>
    </source>
</reference>
<keyword evidence="2" id="KW-0805">Transcription regulation</keyword>
<dbReference type="GO" id="GO:0000976">
    <property type="term" value="F:transcription cis-regulatory region binding"/>
    <property type="evidence" value="ECO:0007669"/>
    <property type="project" value="TreeGrafter"/>
</dbReference>
<accession>A0A370DMS7</accession>
<dbReference type="SUPFAM" id="SSF46785">
    <property type="entry name" value="Winged helix' DNA-binding domain"/>
    <property type="match status" value="1"/>
</dbReference>
<dbReference type="PROSITE" id="PS50931">
    <property type="entry name" value="HTH_LYSR"/>
    <property type="match status" value="1"/>
</dbReference>
<feature type="domain" description="HTH lysR-type" evidence="5">
    <location>
        <begin position="5"/>
        <end position="62"/>
    </location>
</feature>
<gene>
    <name evidence="6" type="ORF">DIZ80_01795</name>
</gene>
<dbReference type="PANTHER" id="PTHR30126:SF5">
    <property type="entry name" value="HTH-TYPE TRANSCRIPTIONAL ACTIVATOR CMPR"/>
    <property type="match status" value="1"/>
</dbReference>
<dbReference type="InterPro" id="IPR036390">
    <property type="entry name" value="WH_DNA-bd_sf"/>
</dbReference>
<comment type="caution">
    <text evidence="6">The sequence shown here is derived from an EMBL/GenBank/DDBJ whole genome shotgun (WGS) entry which is preliminary data.</text>
</comment>
<dbReference type="GO" id="GO:0003700">
    <property type="term" value="F:DNA-binding transcription factor activity"/>
    <property type="evidence" value="ECO:0007669"/>
    <property type="project" value="InterPro"/>
</dbReference>
<dbReference type="PRINTS" id="PR00039">
    <property type="entry name" value="HTHLYSR"/>
</dbReference>
<dbReference type="Proteomes" id="UP000254266">
    <property type="component" value="Unassembled WGS sequence"/>
</dbReference>
<proteinExistence type="inferred from homology"/>
<dbReference type="InterPro" id="IPR036388">
    <property type="entry name" value="WH-like_DNA-bd_sf"/>
</dbReference>
<evidence type="ECO:0000259" key="5">
    <source>
        <dbReference type="PROSITE" id="PS50931"/>
    </source>
</evidence>
<dbReference type="Gene3D" id="1.10.10.10">
    <property type="entry name" value="Winged helix-like DNA-binding domain superfamily/Winged helix DNA-binding domain"/>
    <property type="match status" value="1"/>
</dbReference>
<protein>
    <submittedName>
        <fullName evidence="6">LysR family transcriptional regulator</fullName>
    </submittedName>
</protein>
<organism evidence="6 7">
    <name type="scientific">endosymbiont of Galathealinum brachiosum</name>
    <dbReference type="NCBI Taxonomy" id="2200906"/>
    <lineage>
        <taxon>Bacteria</taxon>
        <taxon>Pseudomonadati</taxon>
        <taxon>Pseudomonadota</taxon>
        <taxon>Gammaproteobacteria</taxon>
        <taxon>sulfur-oxidizing symbionts</taxon>
    </lineage>
</organism>
<dbReference type="Pfam" id="PF03466">
    <property type="entry name" value="LysR_substrate"/>
    <property type="match status" value="1"/>
</dbReference>
<sequence>MALNLTFRQLKVFESAARHLSYTRAAKELHLSQPGVSMQIKQLEEVVGLPLFEQIGKKMHLTDAGREIFAYSQSIGHLLDEAEIVLEELKGGSSGKLAISVATTASHFATRLLAAFSQRYKDVTISLDITNRKSLQEQLANNEPDLVIMGQPPEGVEVESEAFMVNPLVIIAPPNHPLVTEQNIPLERFEDEHFVVRESGSGTRGAIQRFFDEHQVSFHTGIEMSSNEAIKQAVEAGLGLGLVSIHTLELELETQRLAILNVTDFPIQRHWHIVQRSGKRLSPVAQEFKQFVLDEAVKFIRLPES</sequence>
<evidence type="ECO:0000256" key="2">
    <source>
        <dbReference type="ARBA" id="ARBA00023015"/>
    </source>
</evidence>
<keyword evidence="3" id="KW-0238">DNA-binding</keyword>
<evidence type="ECO:0000256" key="3">
    <source>
        <dbReference type="ARBA" id="ARBA00023125"/>
    </source>
</evidence>
<dbReference type="Pfam" id="PF00126">
    <property type="entry name" value="HTH_1"/>
    <property type="match status" value="1"/>
</dbReference>
<dbReference type="EMBL" id="QFXC01000003">
    <property type="protein sequence ID" value="RDH85684.1"/>
    <property type="molecule type" value="Genomic_DNA"/>
</dbReference>